<dbReference type="Pfam" id="PF00004">
    <property type="entry name" value="AAA"/>
    <property type="match status" value="1"/>
</dbReference>
<dbReference type="FunFam" id="3.40.50.300:FF:000395">
    <property type="entry name" value="Replication factor C subunit 1"/>
    <property type="match status" value="1"/>
</dbReference>
<dbReference type="Gene3D" id="3.40.50.300">
    <property type="entry name" value="P-loop containing nucleotide triphosphate hydrolases"/>
    <property type="match status" value="1"/>
</dbReference>
<evidence type="ECO:0000259" key="4">
    <source>
        <dbReference type="Pfam" id="PF00004"/>
    </source>
</evidence>
<dbReference type="Gene3D" id="1.20.272.10">
    <property type="match status" value="1"/>
</dbReference>
<dbReference type="SUPFAM" id="SSF48019">
    <property type="entry name" value="post-AAA+ oligomerization domain-like"/>
    <property type="match status" value="1"/>
</dbReference>
<proteinExistence type="inferred from homology"/>
<dbReference type="InterPro" id="IPR027417">
    <property type="entry name" value="P-loop_NTPase"/>
</dbReference>
<dbReference type="OrthoDB" id="446168at2759"/>
<feature type="domain" description="DNA replication factor RFC1 C-terminal" evidence="5">
    <location>
        <begin position="327"/>
        <end position="405"/>
    </location>
</feature>
<dbReference type="Proteomes" id="UP000515908">
    <property type="component" value="Chromosome 15"/>
</dbReference>
<dbReference type="InterPro" id="IPR008921">
    <property type="entry name" value="DNA_pol3_clamp-load_cplx_C"/>
</dbReference>
<sequence length="590" mass="66965">MWADKYKPQRLSDMCYPAGANKLKVWLENFKPNTEQHKNNNSFRAALLSGPPGIGKTTSVYMVAKELGLLIVEYNASDFRSKKSLKEKVSSSVNNKTFSNSASHYVNMLLLMEEVDGCDIGGTGEIINMIKKTTVPIVCTCNDRYVPKLKSLANYCEDIKFSRPPCNVVANYLYEHVLLHEGVQLNKTLLKDVVKRSGSDIRSMLNNLQLWSVNENNNNNNVKLSETQLASSALSSEKDSSYGLFDSAEFFLMQGVHGSGDTNYKYPSLNEYYTVYYNSDLIDMFVQENYLRFNPAKLSSNQSLFSNNNNNAESFYLERTAQSAASISRADAAHRIMYQQQDWSVSKFYVLHSSIAPCIFNKGRYESFVTNPAQAHFDRQRPVKFPSLLGQNSTGNKNKRLAKLLLIQGSGVTLQQNSKNENNNNIENNKNNSKSGLGFTGGVEDLVCDYIPLTIVQKLTAPFVEFNNNNNNENEKNNKEECIAEVIDFMDVYHLQRDDWDFVQDVTQFKKFNHNNNKLVIPAALKSAFTREFNKTHKNESFKNALKGISSGSVDDNNNNNEEEEVDEIEEERKKLLALQKNKQTVKKRK</sequence>
<gene>
    <name evidence="6" type="ORF">ADEAN_000740300</name>
</gene>
<feature type="region of interest" description="Disordered" evidence="3">
    <location>
        <begin position="547"/>
        <end position="569"/>
    </location>
</feature>
<evidence type="ECO:0000256" key="3">
    <source>
        <dbReference type="SAM" id="MobiDB-lite"/>
    </source>
</evidence>
<keyword evidence="7" id="KW-1185">Reference proteome</keyword>
<dbReference type="PANTHER" id="PTHR23389">
    <property type="entry name" value="CHROMOSOME TRANSMISSION FIDELITY FACTOR 18"/>
    <property type="match status" value="1"/>
</dbReference>
<name>A0A7G2CJ70_9TRYP</name>
<evidence type="ECO:0000256" key="1">
    <source>
        <dbReference type="ARBA" id="ARBA00006116"/>
    </source>
</evidence>
<evidence type="ECO:0000313" key="7">
    <source>
        <dbReference type="Proteomes" id="UP000515908"/>
    </source>
</evidence>
<feature type="domain" description="DNA replication factor RFC1 C-terminal" evidence="5">
    <location>
        <begin position="414"/>
        <end position="535"/>
    </location>
</feature>
<evidence type="ECO:0000313" key="6">
    <source>
        <dbReference type="EMBL" id="CAD2219890.1"/>
    </source>
</evidence>
<dbReference type="GO" id="GO:0006260">
    <property type="term" value="P:DNA replication"/>
    <property type="evidence" value="ECO:0007669"/>
    <property type="project" value="UniProtKB-KW"/>
</dbReference>
<feature type="domain" description="ATPase AAA-type core" evidence="4">
    <location>
        <begin position="47"/>
        <end position="117"/>
    </location>
</feature>
<dbReference type="GO" id="GO:0005634">
    <property type="term" value="C:nucleus"/>
    <property type="evidence" value="ECO:0007669"/>
    <property type="project" value="TreeGrafter"/>
</dbReference>
<organism evidence="6 7">
    <name type="scientific">Angomonas deanei</name>
    <dbReference type="NCBI Taxonomy" id="59799"/>
    <lineage>
        <taxon>Eukaryota</taxon>
        <taxon>Discoba</taxon>
        <taxon>Euglenozoa</taxon>
        <taxon>Kinetoplastea</taxon>
        <taxon>Metakinetoplastina</taxon>
        <taxon>Trypanosomatida</taxon>
        <taxon>Trypanosomatidae</taxon>
        <taxon>Strigomonadinae</taxon>
        <taxon>Angomonas</taxon>
    </lineage>
</organism>
<evidence type="ECO:0000259" key="5">
    <source>
        <dbReference type="Pfam" id="PF08519"/>
    </source>
</evidence>
<dbReference type="GO" id="GO:0003677">
    <property type="term" value="F:DNA binding"/>
    <property type="evidence" value="ECO:0007669"/>
    <property type="project" value="InterPro"/>
</dbReference>
<dbReference type="GO" id="GO:0005663">
    <property type="term" value="C:DNA replication factor C complex"/>
    <property type="evidence" value="ECO:0007669"/>
    <property type="project" value="InterPro"/>
</dbReference>
<dbReference type="Pfam" id="PF08519">
    <property type="entry name" value="RFC1"/>
    <property type="match status" value="2"/>
</dbReference>
<reference evidence="6 7" key="1">
    <citation type="submission" date="2020-08" db="EMBL/GenBank/DDBJ databases">
        <authorList>
            <person name="Newling K."/>
            <person name="Davey J."/>
            <person name="Forrester S."/>
        </authorList>
    </citation>
    <scope>NUCLEOTIDE SEQUENCE [LARGE SCALE GENOMIC DNA]</scope>
    <source>
        <strain evidence="7">Crithidia deanei Carvalho (ATCC PRA-265)</strain>
    </source>
</reference>
<dbReference type="GO" id="GO:0016887">
    <property type="term" value="F:ATP hydrolysis activity"/>
    <property type="evidence" value="ECO:0007669"/>
    <property type="project" value="InterPro"/>
</dbReference>
<evidence type="ECO:0000256" key="2">
    <source>
        <dbReference type="ARBA" id="ARBA00022705"/>
    </source>
</evidence>
<dbReference type="SUPFAM" id="SSF52540">
    <property type="entry name" value="P-loop containing nucleoside triphosphate hydrolases"/>
    <property type="match status" value="1"/>
</dbReference>
<keyword evidence="2" id="KW-0235">DNA replication</keyword>
<dbReference type="GO" id="GO:0005524">
    <property type="term" value="F:ATP binding"/>
    <property type="evidence" value="ECO:0007669"/>
    <property type="project" value="InterPro"/>
</dbReference>
<dbReference type="AlphaFoldDB" id="A0A7G2CJ70"/>
<protein>
    <submittedName>
        <fullName evidence="6">Rad17 P-loop domain/ATPase family associated with various cellular activities (AAA)/Replication factor RFC1 C terminal domain containing protein, putative</fullName>
    </submittedName>
</protein>
<dbReference type="InterPro" id="IPR003959">
    <property type="entry name" value="ATPase_AAA_core"/>
</dbReference>
<dbReference type="VEuPathDB" id="TriTrypDB:ADEAN_000740300"/>
<dbReference type="PANTHER" id="PTHR23389:SF6">
    <property type="entry name" value="REPLICATION FACTOR C SUBUNIT 1"/>
    <property type="match status" value="1"/>
</dbReference>
<accession>A0A7G2CJ70</accession>
<dbReference type="InterPro" id="IPR013725">
    <property type="entry name" value="DNA_replication_fac_RFC1_C"/>
</dbReference>
<dbReference type="CDD" id="cd00009">
    <property type="entry name" value="AAA"/>
    <property type="match status" value="1"/>
</dbReference>
<dbReference type="EMBL" id="LR877159">
    <property type="protein sequence ID" value="CAD2219890.1"/>
    <property type="molecule type" value="Genomic_DNA"/>
</dbReference>
<comment type="similarity">
    <text evidence="1">Belongs to the activator 1 large subunit family.</text>
</comment>
<dbReference type="GO" id="GO:0003689">
    <property type="term" value="F:DNA clamp loader activity"/>
    <property type="evidence" value="ECO:0007669"/>
    <property type="project" value="InterPro"/>
</dbReference>